<evidence type="ECO:0000256" key="9">
    <source>
        <dbReference type="ARBA" id="ARBA00048367"/>
    </source>
</evidence>
<dbReference type="PROSITE" id="PS00107">
    <property type="entry name" value="PROTEIN_KINASE_ATP"/>
    <property type="match status" value="1"/>
</dbReference>
<dbReference type="GO" id="GO:0005634">
    <property type="term" value="C:nucleus"/>
    <property type="evidence" value="ECO:0007669"/>
    <property type="project" value="TreeGrafter"/>
</dbReference>
<keyword evidence="4" id="KW-0808">Transferase</keyword>
<keyword evidence="6" id="KW-0418">Kinase</keyword>
<dbReference type="FunFam" id="3.30.200.20:FF:000124">
    <property type="entry name" value="Cyclin-dependent kinase 4"/>
    <property type="match status" value="1"/>
</dbReference>
<dbReference type="GO" id="GO:0004693">
    <property type="term" value="F:cyclin-dependent protein serine/threonine kinase activity"/>
    <property type="evidence" value="ECO:0007669"/>
    <property type="project" value="UniProtKB-EC"/>
</dbReference>
<dbReference type="Gene3D" id="3.30.200.20">
    <property type="entry name" value="Phosphorylase Kinase, domain 1"/>
    <property type="match status" value="1"/>
</dbReference>
<dbReference type="EMBL" id="JBGBPQ010000003">
    <property type="protein sequence ID" value="KAL1527034.1"/>
    <property type="molecule type" value="Genomic_DNA"/>
</dbReference>
<evidence type="ECO:0000256" key="10">
    <source>
        <dbReference type="PROSITE-ProRule" id="PRU10141"/>
    </source>
</evidence>
<dbReference type="GO" id="GO:0005524">
    <property type="term" value="F:ATP binding"/>
    <property type="evidence" value="ECO:0007669"/>
    <property type="project" value="UniProtKB-UniRule"/>
</dbReference>
<gene>
    <name evidence="14" type="ORF">AB1Y20_015721</name>
</gene>
<dbReference type="PANTHER" id="PTHR24056">
    <property type="entry name" value="CELL DIVISION PROTEIN KINASE"/>
    <property type="match status" value="1"/>
</dbReference>
<dbReference type="InterPro" id="IPR000719">
    <property type="entry name" value="Prot_kinase_dom"/>
</dbReference>
<dbReference type="PROSITE" id="PS50011">
    <property type="entry name" value="PROTEIN_KINASE_DOM"/>
    <property type="match status" value="1"/>
</dbReference>
<evidence type="ECO:0000313" key="15">
    <source>
        <dbReference type="Proteomes" id="UP001515480"/>
    </source>
</evidence>
<dbReference type="AlphaFoldDB" id="A0AB34K3T6"/>
<comment type="caution">
    <text evidence="14">The sequence shown here is derived from an EMBL/GenBank/DDBJ whole genome shotgun (WGS) entry which is preliminary data.</text>
</comment>
<dbReference type="EC" id="2.7.11.22" evidence="2"/>
<keyword evidence="3 11" id="KW-0723">Serine/threonine-protein kinase</keyword>
<evidence type="ECO:0000256" key="4">
    <source>
        <dbReference type="ARBA" id="ARBA00022679"/>
    </source>
</evidence>
<dbReference type="InterPro" id="IPR017441">
    <property type="entry name" value="Protein_kinase_ATP_BS"/>
</dbReference>
<evidence type="ECO:0000256" key="11">
    <source>
        <dbReference type="RuleBase" id="RU000304"/>
    </source>
</evidence>
<dbReference type="Gene3D" id="1.10.510.10">
    <property type="entry name" value="Transferase(Phosphotransferase) domain 1"/>
    <property type="match status" value="1"/>
</dbReference>
<feature type="region of interest" description="Disordered" evidence="12">
    <location>
        <begin position="397"/>
        <end position="436"/>
    </location>
</feature>
<feature type="binding site" evidence="10">
    <location>
        <position position="48"/>
    </location>
    <ligand>
        <name>ATP</name>
        <dbReference type="ChEBI" id="CHEBI:30616"/>
    </ligand>
</feature>
<dbReference type="Pfam" id="PF00069">
    <property type="entry name" value="Pkinase"/>
    <property type="match status" value="1"/>
</dbReference>
<dbReference type="PANTHER" id="PTHR24056:SF508">
    <property type="entry name" value="CYCLIN-DEPENDENT KINASE 10"/>
    <property type="match status" value="1"/>
</dbReference>
<evidence type="ECO:0000256" key="6">
    <source>
        <dbReference type="ARBA" id="ARBA00022777"/>
    </source>
</evidence>
<comment type="similarity">
    <text evidence="1">Belongs to the protein kinase superfamily. CMGC Ser/Thr protein kinase family. CDC2/CDKX subfamily.</text>
</comment>
<keyword evidence="15" id="KW-1185">Reference proteome</keyword>
<protein>
    <recommendedName>
        <fullName evidence="2">cyclin-dependent kinase</fullName>
        <ecNumber evidence="2">2.7.11.22</ecNumber>
    </recommendedName>
</protein>
<keyword evidence="5 10" id="KW-0547">Nucleotide-binding</keyword>
<name>A0AB34K3T6_PRYPA</name>
<dbReference type="SMART" id="SM00220">
    <property type="entry name" value="S_TKc"/>
    <property type="match status" value="1"/>
</dbReference>
<dbReference type="InterPro" id="IPR050108">
    <property type="entry name" value="CDK"/>
</dbReference>
<evidence type="ECO:0000256" key="1">
    <source>
        <dbReference type="ARBA" id="ARBA00006485"/>
    </source>
</evidence>
<accession>A0AB34K3T6</accession>
<dbReference type="GO" id="GO:0007346">
    <property type="term" value="P:regulation of mitotic cell cycle"/>
    <property type="evidence" value="ECO:0007669"/>
    <property type="project" value="TreeGrafter"/>
</dbReference>
<comment type="catalytic activity">
    <reaction evidence="9">
        <text>L-seryl-[protein] + ATP = O-phospho-L-seryl-[protein] + ADP + H(+)</text>
        <dbReference type="Rhea" id="RHEA:17989"/>
        <dbReference type="Rhea" id="RHEA-COMP:9863"/>
        <dbReference type="Rhea" id="RHEA-COMP:11604"/>
        <dbReference type="ChEBI" id="CHEBI:15378"/>
        <dbReference type="ChEBI" id="CHEBI:29999"/>
        <dbReference type="ChEBI" id="CHEBI:30616"/>
        <dbReference type="ChEBI" id="CHEBI:83421"/>
        <dbReference type="ChEBI" id="CHEBI:456216"/>
        <dbReference type="EC" id="2.7.11.22"/>
    </reaction>
</comment>
<dbReference type="PROSITE" id="PS00108">
    <property type="entry name" value="PROTEIN_KINASE_ST"/>
    <property type="match status" value="1"/>
</dbReference>
<evidence type="ECO:0000259" key="13">
    <source>
        <dbReference type="PROSITE" id="PS50011"/>
    </source>
</evidence>
<evidence type="ECO:0000256" key="7">
    <source>
        <dbReference type="ARBA" id="ARBA00022840"/>
    </source>
</evidence>
<proteinExistence type="inferred from homology"/>
<sequence length="436" mass="47640">MASQKALLGHGACRSVGCFTKGTKIGEGTYGSVYQAQDKESGQCVAIKRVKLGDSTFEREGMPITHLREVSILRALRQHPHIVQLLEVVVGSAVDSVYLVFEYLQHDVARLVDTMSVPFSLPEIKCLAQQLLTAVSHIHANFVMHRDLKLANLLLAEDGTLKVCDFGLARRFDGTAGGAIDPEGGAGKEGGYTPNVVTLWYRAPELLLGARQYGSAVDMWSVGCMLGELLLHRPLMPGDTELKQLHLICELLGTPRARIWPGLQTLPHASKMALPEFHYNELQTRFAKLSPSKATIDLLNGLLTYDPEVRLDSVRAQAHPFFKERPLAVRKECMRSFTTHSNSRTHAAGGPHGSKRQGEAASSLLPAAKRQSLQRMSCAHALKDEYACSSPGGLALEQRRPSAASSPHANRSVLPSQESMRIPSPSSVVVSNRRQC</sequence>
<evidence type="ECO:0000256" key="5">
    <source>
        <dbReference type="ARBA" id="ARBA00022741"/>
    </source>
</evidence>
<organism evidence="14 15">
    <name type="scientific">Prymnesium parvum</name>
    <name type="common">Toxic golden alga</name>
    <dbReference type="NCBI Taxonomy" id="97485"/>
    <lineage>
        <taxon>Eukaryota</taxon>
        <taxon>Haptista</taxon>
        <taxon>Haptophyta</taxon>
        <taxon>Prymnesiophyceae</taxon>
        <taxon>Prymnesiales</taxon>
        <taxon>Prymnesiaceae</taxon>
        <taxon>Prymnesium</taxon>
    </lineage>
</organism>
<feature type="compositionally biased region" description="Polar residues" evidence="12">
    <location>
        <begin position="403"/>
        <end position="419"/>
    </location>
</feature>
<evidence type="ECO:0000256" key="2">
    <source>
        <dbReference type="ARBA" id="ARBA00012425"/>
    </source>
</evidence>
<dbReference type="Proteomes" id="UP001515480">
    <property type="component" value="Unassembled WGS sequence"/>
</dbReference>
<feature type="domain" description="Protein kinase" evidence="13">
    <location>
        <begin position="19"/>
        <end position="322"/>
    </location>
</feature>
<comment type="catalytic activity">
    <reaction evidence="8">
        <text>L-threonyl-[protein] + ATP = O-phospho-L-threonyl-[protein] + ADP + H(+)</text>
        <dbReference type="Rhea" id="RHEA:46608"/>
        <dbReference type="Rhea" id="RHEA-COMP:11060"/>
        <dbReference type="Rhea" id="RHEA-COMP:11605"/>
        <dbReference type="ChEBI" id="CHEBI:15378"/>
        <dbReference type="ChEBI" id="CHEBI:30013"/>
        <dbReference type="ChEBI" id="CHEBI:30616"/>
        <dbReference type="ChEBI" id="CHEBI:61977"/>
        <dbReference type="ChEBI" id="CHEBI:456216"/>
        <dbReference type="EC" id="2.7.11.22"/>
    </reaction>
</comment>
<reference evidence="14 15" key="1">
    <citation type="journal article" date="2024" name="Science">
        <title>Giant polyketide synthase enzymes in the biosynthesis of giant marine polyether toxins.</title>
        <authorList>
            <person name="Fallon T.R."/>
            <person name="Shende V.V."/>
            <person name="Wierzbicki I.H."/>
            <person name="Pendleton A.L."/>
            <person name="Watervoot N.F."/>
            <person name="Auber R.P."/>
            <person name="Gonzalez D.J."/>
            <person name="Wisecaver J.H."/>
            <person name="Moore B.S."/>
        </authorList>
    </citation>
    <scope>NUCLEOTIDE SEQUENCE [LARGE SCALE GENOMIC DNA]</scope>
    <source>
        <strain evidence="14 15">12B1</strain>
    </source>
</reference>
<dbReference type="InterPro" id="IPR011009">
    <property type="entry name" value="Kinase-like_dom_sf"/>
</dbReference>
<feature type="region of interest" description="Disordered" evidence="12">
    <location>
        <begin position="339"/>
        <end position="362"/>
    </location>
</feature>
<keyword evidence="7 10" id="KW-0067">ATP-binding</keyword>
<evidence type="ECO:0000256" key="12">
    <source>
        <dbReference type="SAM" id="MobiDB-lite"/>
    </source>
</evidence>
<evidence type="ECO:0000313" key="14">
    <source>
        <dbReference type="EMBL" id="KAL1527034.1"/>
    </source>
</evidence>
<evidence type="ECO:0000256" key="3">
    <source>
        <dbReference type="ARBA" id="ARBA00022527"/>
    </source>
</evidence>
<dbReference type="FunFam" id="1.10.510.10:FF:000624">
    <property type="entry name" value="Mitogen-activated protein kinase"/>
    <property type="match status" value="1"/>
</dbReference>
<dbReference type="SUPFAM" id="SSF56112">
    <property type="entry name" value="Protein kinase-like (PK-like)"/>
    <property type="match status" value="1"/>
</dbReference>
<evidence type="ECO:0000256" key="8">
    <source>
        <dbReference type="ARBA" id="ARBA00047811"/>
    </source>
</evidence>
<feature type="compositionally biased region" description="Low complexity" evidence="12">
    <location>
        <begin position="423"/>
        <end position="436"/>
    </location>
</feature>
<dbReference type="InterPro" id="IPR008271">
    <property type="entry name" value="Ser/Thr_kinase_AS"/>
</dbReference>